<evidence type="ECO:0000313" key="8">
    <source>
        <dbReference type="Proteomes" id="UP000757232"/>
    </source>
</evidence>
<feature type="region of interest" description="Disordered" evidence="5">
    <location>
        <begin position="335"/>
        <end position="446"/>
    </location>
</feature>
<reference evidence="7" key="1">
    <citation type="submission" date="2016-06" db="EMBL/GenBank/DDBJ databases">
        <title>Draft Genome sequence of the fungus Inonotus baumii.</title>
        <authorList>
            <person name="Zhu H."/>
            <person name="Lin W."/>
        </authorList>
    </citation>
    <scope>NUCLEOTIDE SEQUENCE</scope>
    <source>
        <strain evidence="7">821</strain>
    </source>
</reference>
<sequence>MQIPTSTSSYKPFYTNQPTNTAFLNPDATCLHHLPSSHLAAMSTHSSEPMWYCHELENPADDPRNFHNVAQDFDDPFGPFNLLAGINDLLRDSPSSPDRQGSTSQQRTPSPTNRREFRFEFGTPNSRRQVIIGGPNTLGRREGSQPGSGSNESPGSSPPRLSDFLRANSEATGASQPRDMNIPGQLMAQYLMALLGGVPLGGQRGASPFFGPFPGMGEMGPGSDGRWGDYVFTQEALDQLMTQLMEGSNSTRPVPASEEIMEELPREVLEEGSALLEKDCAVCKEQFSAKAEEPDEQVVVTLPCTHPFHEGCIMPWLKSSGTCPVCRYALVPQPNSHSPPPGSSSNGRRSTDSNGASGSSRSQPGASSDGLSGTSSRNNRSPDRNASSGNNTSSSGGFFSAIFGNLSGSNGRSSPARDRQQTRRTSRGSGNSSDRNHIPGGWGDPF</sequence>
<organism evidence="7 8">
    <name type="scientific">Sanghuangporus baumii</name>
    <name type="common">Phellinus baumii</name>
    <dbReference type="NCBI Taxonomy" id="108892"/>
    <lineage>
        <taxon>Eukaryota</taxon>
        <taxon>Fungi</taxon>
        <taxon>Dikarya</taxon>
        <taxon>Basidiomycota</taxon>
        <taxon>Agaricomycotina</taxon>
        <taxon>Agaricomycetes</taxon>
        <taxon>Hymenochaetales</taxon>
        <taxon>Hymenochaetaceae</taxon>
        <taxon>Sanghuangporus</taxon>
    </lineage>
</organism>
<evidence type="ECO:0000313" key="7">
    <source>
        <dbReference type="EMBL" id="OCB85623.1"/>
    </source>
</evidence>
<keyword evidence="2 4" id="KW-0863">Zinc-finger</keyword>
<evidence type="ECO:0000256" key="1">
    <source>
        <dbReference type="ARBA" id="ARBA00022723"/>
    </source>
</evidence>
<evidence type="ECO:0000256" key="2">
    <source>
        <dbReference type="ARBA" id="ARBA00022771"/>
    </source>
</evidence>
<feature type="domain" description="RING-type" evidence="6">
    <location>
        <begin position="280"/>
        <end position="327"/>
    </location>
</feature>
<feature type="compositionally biased region" description="Low complexity" evidence="5">
    <location>
        <begin position="385"/>
        <end position="400"/>
    </location>
</feature>
<dbReference type="OrthoDB" id="8062037at2759"/>
<dbReference type="SMART" id="SM00184">
    <property type="entry name" value="RING"/>
    <property type="match status" value="1"/>
</dbReference>
<proteinExistence type="predicted"/>
<feature type="compositionally biased region" description="Low complexity" evidence="5">
    <location>
        <begin position="355"/>
        <end position="370"/>
    </location>
</feature>
<keyword evidence="3" id="KW-0862">Zinc</keyword>
<protein>
    <recommendedName>
        <fullName evidence="6">RING-type domain-containing protein</fullName>
    </recommendedName>
</protein>
<gene>
    <name evidence="7" type="ORF">A7U60_g7272</name>
</gene>
<dbReference type="InterPro" id="IPR013083">
    <property type="entry name" value="Znf_RING/FYVE/PHD"/>
</dbReference>
<dbReference type="Gene3D" id="3.30.40.10">
    <property type="entry name" value="Zinc/RING finger domain, C3HC4 (zinc finger)"/>
    <property type="match status" value="1"/>
</dbReference>
<dbReference type="CDD" id="cd16454">
    <property type="entry name" value="RING-H2_PA-TM-RING"/>
    <property type="match status" value="1"/>
</dbReference>
<comment type="caution">
    <text evidence="7">The sequence shown here is derived from an EMBL/GenBank/DDBJ whole genome shotgun (WGS) entry which is preliminary data.</text>
</comment>
<dbReference type="EMBL" id="LNZH02000208">
    <property type="protein sequence ID" value="OCB85623.1"/>
    <property type="molecule type" value="Genomic_DNA"/>
</dbReference>
<evidence type="ECO:0000256" key="5">
    <source>
        <dbReference type="SAM" id="MobiDB-lite"/>
    </source>
</evidence>
<keyword evidence="1" id="KW-0479">Metal-binding</keyword>
<dbReference type="SUPFAM" id="SSF57850">
    <property type="entry name" value="RING/U-box"/>
    <property type="match status" value="1"/>
</dbReference>
<feature type="compositionally biased region" description="Polar residues" evidence="5">
    <location>
        <begin position="93"/>
        <end position="112"/>
    </location>
</feature>
<feature type="region of interest" description="Disordered" evidence="5">
    <location>
        <begin position="88"/>
        <end position="163"/>
    </location>
</feature>
<feature type="compositionally biased region" description="Low complexity" evidence="5">
    <location>
        <begin position="144"/>
        <end position="159"/>
    </location>
</feature>
<evidence type="ECO:0000259" key="6">
    <source>
        <dbReference type="PROSITE" id="PS50089"/>
    </source>
</evidence>
<dbReference type="AlphaFoldDB" id="A0A9Q5N689"/>
<dbReference type="PROSITE" id="PS50089">
    <property type="entry name" value="ZF_RING_2"/>
    <property type="match status" value="1"/>
</dbReference>
<dbReference type="GO" id="GO:0008270">
    <property type="term" value="F:zinc ion binding"/>
    <property type="evidence" value="ECO:0007669"/>
    <property type="project" value="UniProtKB-KW"/>
</dbReference>
<dbReference type="InterPro" id="IPR001841">
    <property type="entry name" value="Znf_RING"/>
</dbReference>
<dbReference type="PANTHER" id="PTHR15710">
    <property type="entry name" value="E3 UBIQUITIN-PROTEIN LIGASE PRAJA"/>
    <property type="match status" value="1"/>
</dbReference>
<evidence type="ECO:0000256" key="4">
    <source>
        <dbReference type="PROSITE-ProRule" id="PRU00175"/>
    </source>
</evidence>
<name>A0A9Q5N689_SANBA</name>
<dbReference type="Proteomes" id="UP000757232">
    <property type="component" value="Unassembled WGS sequence"/>
</dbReference>
<evidence type="ECO:0000256" key="3">
    <source>
        <dbReference type="ARBA" id="ARBA00022833"/>
    </source>
</evidence>
<accession>A0A9Q5N689</accession>
<dbReference type="Pfam" id="PF13639">
    <property type="entry name" value="zf-RING_2"/>
    <property type="match status" value="1"/>
</dbReference>
<keyword evidence="8" id="KW-1185">Reference proteome</keyword>